<dbReference type="Gene3D" id="3.30.70.270">
    <property type="match status" value="1"/>
</dbReference>
<dbReference type="Gene3D" id="3.30.450.20">
    <property type="entry name" value="PAS domain"/>
    <property type="match status" value="1"/>
</dbReference>
<dbReference type="InterPro" id="IPR029787">
    <property type="entry name" value="Nucleotide_cyclase"/>
</dbReference>
<dbReference type="EMBL" id="DYYG01000047">
    <property type="protein sequence ID" value="HJE25202.1"/>
    <property type="molecule type" value="Genomic_DNA"/>
</dbReference>
<dbReference type="NCBIfam" id="TIGR00229">
    <property type="entry name" value="sensory_box"/>
    <property type="match status" value="1"/>
</dbReference>
<dbReference type="FunFam" id="3.30.70.270:FF:000001">
    <property type="entry name" value="Diguanylate cyclase domain protein"/>
    <property type="match status" value="1"/>
</dbReference>
<organism evidence="4 5">
    <name type="scientific">Methylorubrum populi</name>
    <dbReference type="NCBI Taxonomy" id="223967"/>
    <lineage>
        <taxon>Bacteria</taxon>
        <taxon>Pseudomonadati</taxon>
        <taxon>Pseudomonadota</taxon>
        <taxon>Alphaproteobacteria</taxon>
        <taxon>Hyphomicrobiales</taxon>
        <taxon>Methylobacteriaceae</taxon>
        <taxon>Methylorubrum</taxon>
    </lineage>
</organism>
<dbReference type="InterPro" id="IPR035919">
    <property type="entry name" value="EAL_sf"/>
</dbReference>
<dbReference type="NCBIfam" id="TIGR00254">
    <property type="entry name" value="GGDEF"/>
    <property type="match status" value="1"/>
</dbReference>
<dbReference type="Pfam" id="PF13188">
    <property type="entry name" value="PAS_8"/>
    <property type="match status" value="1"/>
</dbReference>
<feature type="domain" description="EAL" evidence="2">
    <location>
        <begin position="523"/>
        <end position="773"/>
    </location>
</feature>
<dbReference type="Gene3D" id="3.20.20.450">
    <property type="entry name" value="EAL domain"/>
    <property type="match status" value="1"/>
</dbReference>
<protein>
    <submittedName>
        <fullName evidence="4">EAL domain-containing protein</fullName>
    </submittedName>
</protein>
<dbReference type="SUPFAM" id="SSF55785">
    <property type="entry name" value="PYP-like sensor domain (PAS domain)"/>
    <property type="match status" value="1"/>
</dbReference>
<dbReference type="PANTHER" id="PTHR44757:SF2">
    <property type="entry name" value="BIOFILM ARCHITECTURE MAINTENANCE PROTEIN MBAA"/>
    <property type="match status" value="1"/>
</dbReference>
<dbReference type="SMART" id="SM00267">
    <property type="entry name" value="GGDEF"/>
    <property type="match status" value="1"/>
</dbReference>
<comment type="caution">
    <text evidence="4">The sequence shown here is derived from an EMBL/GenBank/DDBJ whole genome shotgun (WGS) entry which is preliminary data.</text>
</comment>
<gene>
    <name evidence="4" type="ORF">K8W01_16210</name>
</gene>
<name>A0A921E615_9HYPH</name>
<dbReference type="Pfam" id="PF00990">
    <property type="entry name" value="GGDEF"/>
    <property type="match status" value="1"/>
</dbReference>
<dbReference type="SUPFAM" id="SSF141868">
    <property type="entry name" value="EAL domain-like"/>
    <property type="match status" value="1"/>
</dbReference>
<dbReference type="SUPFAM" id="SSF55073">
    <property type="entry name" value="Nucleotide cyclase"/>
    <property type="match status" value="1"/>
</dbReference>
<evidence type="ECO:0000313" key="4">
    <source>
        <dbReference type="EMBL" id="HJE25202.1"/>
    </source>
</evidence>
<evidence type="ECO:0000313" key="5">
    <source>
        <dbReference type="Proteomes" id="UP000742631"/>
    </source>
</evidence>
<dbReference type="Proteomes" id="UP000742631">
    <property type="component" value="Unassembled WGS sequence"/>
</dbReference>
<dbReference type="InterPro" id="IPR052155">
    <property type="entry name" value="Biofilm_reg_signaling"/>
</dbReference>
<dbReference type="InterPro" id="IPR000014">
    <property type="entry name" value="PAS"/>
</dbReference>
<feature type="domain" description="GGDEF" evidence="3">
    <location>
        <begin position="382"/>
        <end position="514"/>
    </location>
</feature>
<evidence type="ECO:0000259" key="1">
    <source>
        <dbReference type="PROSITE" id="PS50112"/>
    </source>
</evidence>
<dbReference type="AlphaFoldDB" id="A0A921E615"/>
<evidence type="ECO:0000259" key="2">
    <source>
        <dbReference type="PROSITE" id="PS50883"/>
    </source>
</evidence>
<dbReference type="PANTHER" id="PTHR44757">
    <property type="entry name" value="DIGUANYLATE CYCLASE DGCP"/>
    <property type="match status" value="1"/>
</dbReference>
<accession>A0A921E615</accession>
<reference evidence="4" key="1">
    <citation type="journal article" date="2021" name="PeerJ">
        <title>Extensive microbial diversity within the chicken gut microbiome revealed by metagenomics and culture.</title>
        <authorList>
            <person name="Gilroy R."/>
            <person name="Ravi A."/>
            <person name="Getino M."/>
            <person name="Pursley I."/>
            <person name="Horton D.L."/>
            <person name="Alikhan N.F."/>
            <person name="Baker D."/>
            <person name="Gharbi K."/>
            <person name="Hall N."/>
            <person name="Watson M."/>
            <person name="Adriaenssens E.M."/>
            <person name="Foster-Nyarko E."/>
            <person name="Jarju S."/>
            <person name="Secka A."/>
            <person name="Antonio M."/>
            <person name="Oren A."/>
            <person name="Chaudhuri R.R."/>
            <person name="La Ragione R."/>
            <person name="Hildebrand F."/>
            <person name="Pallen M.J."/>
        </authorList>
    </citation>
    <scope>NUCLEOTIDE SEQUENCE</scope>
    <source>
        <strain evidence="4">316</strain>
    </source>
</reference>
<feature type="domain" description="PAS" evidence="1">
    <location>
        <begin position="238"/>
        <end position="286"/>
    </location>
</feature>
<dbReference type="PROSITE" id="PS50887">
    <property type="entry name" value="GGDEF"/>
    <property type="match status" value="1"/>
</dbReference>
<evidence type="ECO:0000259" key="3">
    <source>
        <dbReference type="PROSITE" id="PS50887"/>
    </source>
</evidence>
<reference evidence="4" key="2">
    <citation type="submission" date="2021-09" db="EMBL/GenBank/DDBJ databases">
        <authorList>
            <person name="Gilroy R."/>
        </authorList>
    </citation>
    <scope>NUCLEOTIDE SEQUENCE</scope>
    <source>
        <strain evidence="4">316</strain>
    </source>
</reference>
<dbReference type="InterPro" id="IPR035965">
    <property type="entry name" value="PAS-like_dom_sf"/>
</dbReference>
<dbReference type="InterPro" id="IPR043128">
    <property type="entry name" value="Rev_trsase/Diguanyl_cyclase"/>
</dbReference>
<dbReference type="GO" id="GO:0003824">
    <property type="term" value="F:catalytic activity"/>
    <property type="evidence" value="ECO:0007669"/>
    <property type="project" value="UniProtKB-ARBA"/>
</dbReference>
<dbReference type="CDD" id="cd01949">
    <property type="entry name" value="GGDEF"/>
    <property type="match status" value="1"/>
</dbReference>
<dbReference type="PROSITE" id="PS50112">
    <property type="entry name" value="PAS"/>
    <property type="match status" value="1"/>
</dbReference>
<dbReference type="InterPro" id="IPR000160">
    <property type="entry name" value="GGDEF_dom"/>
</dbReference>
<dbReference type="SMART" id="SM00052">
    <property type="entry name" value="EAL"/>
    <property type="match status" value="1"/>
</dbReference>
<dbReference type="InterPro" id="IPR001633">
    <property type="entry name" value="EAL_dom"/>
</dbReference>
<dbReference type="CDD" id="cd01948">
    <property type="entry name" value="EAL"/>
    <property type="match status" value="1"/>
</dbReference>
<dbReference type="PROSITE" id="PS50883">
    <property type="entry name" value="EAL"/>
    <property type="match status" value="1"/>
</dbReference>
<sequence length="779" mass="84876">MPSYGAVVLGRLGRLADRCALIATCGGRAQRVLWGGAGFRDWFEGEVHGLSLADAPDEIRQPVGEIVGAALRSGEPASARCDRVSDGIVTTWHLVGVPLTNHEGAPLVLIHVDGEAARIELMQAMFGVTGQGLMALATVRDAEGAVTDFKIVALNQGAAEILGQPVMTLQWQRLDALVPARLGLTRWLTGVVGRPDRTAFELAYPTLDGTVRHLKIEANAIGDLIAIAMTDVGDIKAREDSFRFLFENNPLPMWLVDQESGLFIAVNEAAILHYGFSREQFLSRHLQHLSDTRLEGRPADSGVQRHRRADGSVIEVTLLERPLVFEGRPVLLGAAIDVTEQRRAEARITHMAHHDSLTGLPNRVLFAARLSEAIAEYARNGARTALLCLDLDKFKFVNDTLGHPAGDALLRQVAERIAGCLRREDFVARLGGDEFAILLRSPDSETVRRIAERIIEALSRPVRLGDRDCQIGVSIGIARLPEHGRDPDSLQRNADLALYRAKAEGGSVAHCFEVAMDSWARSQRRRETDLHEAFARGDLTLAYQPVIDVRTQAIVGFEALLRWHHPVEGPIPPSEFVPLAEQTGLIGPLGAWVLRQACTEAQGWAEPLLVAVNLSPVQFRDPGLVTMVGEVLSQSGLAPARLELEVTESVLLAASETNLETLHALRALGVRIAMDDFGTGYSSLSYLQKFPFDKIKIDRSFVQQLGENRHSAAIVQAVIGLGASLGIVTVAEGVETESQFAHLLAEGCDEAQGYLFGRPVPIAEARQLIRPDRRPLLVA</sequence>
<proteinExistence type="predicted"/>
<dbReference type="Pfam" id="PF00563">
    <property type="entry name" value="EAL"/>
    <property type="match status" value="1"/>
</dbReference>